<protein>
    <submittedName>
        <fullName evidence="1">Uncharacterized protein</fullName>
    </submittedName>
</protein>
<evidence type="ECO:0000313" key="1">
    <source>
        <dbReference type="EMBL" id="KAJ8970324.1"/>
    </source>
</evidence>
<dbReference type="EMBL" id="JAPWTJ010001641">
    <property type="protein sequence ID" value="KAJ8970324.1"/>
    <property type="molecule type" value="Genomic_DNA"/>
</dbReference>
<dbReference type="Proteomes" id="UP001162164">
    <property type="component" value="Unassembled WGS sequence"/>
</dbReference>
<organism evidence="1 2">
    <name type="scientific">Molorchus minor</name>
    <dbReference type="NCBI Taxonomy" id="1323400"/>
    <lineage>
        <taxon>Eukaryota</taxon>
        <taxon>Metazoa</taxon>
        <taxon>Ecdysozoa</taxon>
        <taxon>Arthropoda</taxon>
        <taxon>Hexapoda</taxon>
        <taxon>Insecta</taxon>
        <taxon>Pterygota</taxon>
        <taxon>Neoptera</taxon>
        <taxon>Endopterygota</taxon>
        <taxon>Coleoptera</taxon>
        <taxon>Polyphaga</taxon>
        <taxon>Cucujiformia</taxon>
        <taxon>Chrysomeloidea</taxon>
        <taxon>Cerambycidae</taxon>
        <taxon>Lamiinae</taxon>
        <taxon>Monochamini</taxon>
        <taxon>Molorchus</taxon>
    </lineage>
</organism>
<comment type="caution">
    <text evidence="1">The sequence shown here is derived from an EMBL/GenBank/DDBJ whole genome shotgun (WGS) entry which is preliminary data.</text>
</comment>
<keyword evidence="2" id="KW-1185">Reference proteome</keyword>
<gene>
    <name evidence="1" type="ORF">NQ317_003335</name>
</gene>
<sequence length="103" mass="11728">MSTIFFQHSLDSLGSEHGWLPFCLDAAMGLGAELFEELHYMEQFFIKLQNIYAFVCQVAQKMGNSGACRREQLAQVTVDDIRHIKSALIVNIREFKTKISSVQ</sequence>
<reference evidence="1" key="1">
    <citation type="journal article" date="2023" name="Insect Mol. Biol.">
        <title>Genome sequencing provides insights into the evolution of gene families encoding plant cell wall-degrading enzymes in longhorned beetles.</title>
        <authorList>
            <person name="Shin N.R."/>
            <person name="Okamura Y."/>
            <person name="Kirsch R."/>
            <person name="Pauchet Y."/>
        </authorList>
    </citation>
    <scope>NUCLEOTIDE SEQUENCE</scope>
    <source>
        <strain evidence="1">MMC_N1</strain>
    </source>
</reference>
<accession>A0ABQ9J163</accession>
<evidence type="ECO:0000313" key="2">
    <source>
        <dbReference type="Proteomes" id="UP001162164"/>
    </source>
</evidence>
<name>A0ABQ9J163_9CUCU</name>
<proteinExistence type="predicted"/>